<evidence type="ECO:0000313" key="1">
    <source>
        <dbReference type="EMBL" id="WCO68831.1"/>
    </source>
</evidence>
<evidence type="ECO:0000313" key="2">
    <source>
        <dbReference type="Proteomes" id="UP001216390"/>
    </source>
</evidence>
<reference evidence="1" key="1">
    <citation type="submission" date="2023-01" db="EMBL/GenBank/DDBJ databases">
        <title>The diversity of Class Acidimicrobiia in South China Sea sediment environments and the proposal of Iamia marina sp. nov., a novel species of the genus Iamia.</title>
        <authorList>
            <person name="He Y."/>
            <person name="Tian X."/>
        </authorList>
    </citation>
    <scope>NUCLEOTIDE SEQUENCE</scope>
    <source>
        <strain evidence="1">DSM 19957</strain>
    </source>
</reference>
<protein>
    <submittedName>
        <fullName evidence="1">Uncharacterized protein</fullName>
    </submittedName>
</protein>
<name>A0AAE9YIW1_9ACTN</name>
<dbReference type="Proteomes" id="UP001216390">
    <property type="component" value="Chromosome"/>
</dbReference>
<keyword evidence="2" id="KW-1185">Reference proteome</keyword>
<sequence length="85" mass="9253">MALQRATRGFITAQHRGLGPRTRGARRIRRRLPLSPLHVVDAEPGQVRATSLCGTPRLLVVDEQWDAGIGGCQACRLLAEGRAGR</sequence>
<dbReference type="KEGG" id="ima:PO878_08850"/>
<dbReference type="AlphaFoldDB" id="A0AAE9YIW1"/>
<dbReference type="RefSeq" id="WP_272738346.1">
    <property type="nucleotide sequence ID" value="NZ_CP116942.1"/>
</dbReference>
<dbReference type="EMBL" id="CP116942">
    <property type="protein sequence ID" value="WCO68831.1"/>
    <property type="molecule type" value="Genomic_DNA"/>
</dbReference>
<gene>
    <name evidence="1" type="ORF">PO878_08850</name>
</gene>
<accession>A0AAE9YIW1</accession>
<organism evidence="1 2">
    <name type="scientific">Iamia majanohamensis</name>
    <dbReference type="NCBI Taxonomy" id="467976"/>
    <lineage>
        <taxon>Bacteria</taxon>
        <taxon>Bacillati</taxon>
        <taxon>Actinomycetota</taxon>
        <taxon>Acidimicrobiia</taxon>
        <taxon>Acidimicrobiales</taxon>
        <taxon>Iamiaceae</taxon>
        <taxon>Iamia</taxon>
    </lineage>
</organism>
<proteinExistence type="predicted"/>